<gene>
    <name evidence="9" type="ORF">HHU12_27210</name>
</gene>
<dbReference type="NCBIfam" id="TIGR04057">
    <property type="entry name" value="SusC_RagA_signa"/>
    <property type="match status" value="1"/>
</dbReference>
<dbReference type="Gene3D" id="2.60.40.1120">
    <property type="entry name" value="Carboxypeptidase-like, regulatory domain"/>
    <property type="match status" value="1"/>
</dbReference>
<comment type="subcellular location">
    <subcellularLocation>
        <location evidence="1 7">Cell outer membrane</location>
        <topology evidence="1 7">Multi-pass membrane protein</topology>
    </subcellularLocation>
</comment>
<evidence type="ECO:0000256" key="6">
    <source>
        <dbReference type="ARBA" id="ARBA00023237"/>
    </source>
</evidence>
<dbReference type="PROSITE" id="PS52016">
    <property type="entry name" value="TONB_DEPENDENT_REC_3"/>
    <property type="match status" value="1"/>
</dbReference>
<keyword evidence="10" id="KW-1185">Reference proteome</keyword>
<feature type="domain" description="TonB-dependent receptor plug" evidence="8">
    <location>
        <begin position="121"/>
        <end position="230"/>
    </location>
</feature>
<dbReference type="AlphaFoldDB" id="A0A7X9XCI9"/>
<evidence type="ECO:0000256" key="2">
    <source>
        <dbReference type="ARBA" id="ARBA00022448"/>
    </source>
</evidence>
<organism evidence="9 10">
    <name type="scientific">Flammeovirga aprica JL-4</name>
    <dbReference type="NCBI Taxonomy" id="694437"/>
    <lineage>
        <taxon>Bacteria</taxon>
        <taxon>Pseudomonadati</taxon>
        <taxon>Bacteroidota</taxon>
        <taxon>Cytophagia</taxon>
        <taxon>Cytophagales</taxon>
        <taxon>Flammeovirgaceae</taxon>
        <taxon>Flammeovirga</taxon>
    </lineage>
</organism>
<dbReference type="InterPro" id="IPR039426">
    <property type="entry name" value="TonB-dep_rcpt-like"/>
</dbReference>
<comment type="caution">
    <text evidence="9">The sequence shown here is derived from an EMBL/GenBank/DDBJ whole genome shotgun (WGS) entry which is preliminary data.</text>
</comment>
<reference evidence="9 10" key="1">
    <citation type="submission" date="2020-04" db="EMBL/GenBank/DDBJ databases">
        <title>Flammeovirga sp. SR4, a novel species isolated from seawater.</title>
        <authorList>
            <person name="Wang X."/>
        </authorList>
    </citation>
    <scope>NUCLEOTIDE SEQUENCE [LARGE SCALE GENOMIC DNA]</scope>
    <source>
        <strain evidence="9 10">ATCC 23126</strain>
    </source>
</reference>
<evidence type="ECO:0000256" key="3">
    <source>
        <dbReference type="ARBA" id="ARBA00022452"/>
    </source>
</evidence>
<evidence type="ECO:0000259" key="8">
    <source>
        <dbReference type="Pfam" id="PF07715"/>
    </source>
</evidence>
<evidence type="ECO:0000313" key="9">
    <source>
        <dbReference type="EMBL" id="NME71684.1"/>
    </source>
</evidence>
<evidence type="ECO:0000256" key="1">
    <source>
        <dbReference type="ARBA" id="ARBA00004571"/>
    </source>
</evidence>
<dbReference type="Proteomes" id="UP000576082">
    <property type="component" value="Unassembled WGS sequence"/>
</dbReference>
<proteinExistence type="inferred from homology"/>
<dbReference type="InterPro" id="IPR037066">
    <property type="entry name" value="Plug_dom_sf"/>
</dbReference>
<dbReference type="NCBIfam" id="TIGR04056">
    <property type="entry name" value="OMP_RagA_SusC"/>
    <property type="match status" value="1"/>
</dbReference>
<dbReference type="SUPFAM" id="SSF56935">
    <property type="entry name" value="Porins"/>
    <property type="match status" value="1"/>
</dbReference>
<evidence type="ECO:0000256" key="5">
    <source>
        <dbReference type="ARBA" id="ARBA00023136"/>
    </source>
</evidence>
<keyword evidence="4 7" id="KW-0812">Transmembrane</keyword>
<dbReference type="InterPro" id="IPR023996">
    <property type="entry name" value="TonB-dep_OMP_SusC/RagA"/>
</dbReference>
<dbReference type="InterPro" id="IPR023997">
    <property type="entry name" value="TonB-dep_OMP_SusC/RagA_CS"/>
</dbReference>
<comment type="similarity">
    <text evidence="7">Belongs to the TonB-dependent receptor family.</text>
</comment>
<dbReference type="RefSeq" id="WP_169659892.1">
    <property type="nucleotide sequence ID" value="NZ_JABANE010000109.1"/>
</dbReference>
<dbReference type="Pfam" id="PF13715">
    <property type="entry name" value="CarbopepD_reg_2"/>
    <property type="match status" value="1"/>
</dbReference>
<keyword evidence="3 7" id="KW-1134">Transmembrane beta strand</keyword>
<dbReference type="InterPro" id="IPR012910">
    <property type="entry name" value="Plug_dom"/>
</dbReference>
<sequence length="1015" mass="112180">MKGILYSRQKLQVVLSIILTFTSLTIFAQERVVKGNVTSDYEPLIGANVLIKGTSVGTLTDFDGNFTLTVPNDETTLVFSYIGYFTEEVYVGTKSTVNIALKEDAEQLEEVVVVGYGTMKKSDLTGSVNKVQMDDIPQRPAANIEQLLQGQAAGLQITNSSGQPGSDVSVKLRGVSSLRGDSSPLLVVDGFPIGNAGNLKQINPNDIKSIEVLKDASASAIYGSRGANGVIMITTKKGSSGKMAIDVNSRVSVATPPNAFNVIRNPAQFALIENEGRVNAGLQPFYVGETFQGTYYPSVSEIASGAWGTSTDWPGVVYRNALAQDHNVSASGGSENTKYFISLGYLSQEGINIGDDYNRYNMRVSLDQKIYRNLMGGINVIYNHTDRNANSMAGINRSPVFPVYDEDGAPFFIGAQDFYHPMVWANEVLNNNKGQDFITNMYLSLKIFEDLELKTTMNIKSGNSIADHYEPIGKTWNGAEFNGYGSINNYSDLDLLSETYMNYSKNINEKHRISAMAGWSAQRYTVRTSDLNGRGFVNDNLGNQNLNSAENAAITNGLKSHLLLSGIGRLNYVYDDRFLMTATVRADGSSKFGGNNQWAYFPSVAVGWNVQNEAFLEHSEVVSQLKLRASWGQAGNQGLDPYMINERYGTGRYPTANADGTFSTGFGPGTYSYSPDGIYKIWQGMANRDLKWETTTTTNIGVDLGLFESKVMLTAEVYQKYTHDLLRQERIAPSAGYDLIWVNNGEIKNSGIELSLDLSLVENKDWNWGVKGMISHNKNEVMDTGSTADFEWFGGTVEKFRTPITVIQKGQPIGAFYGYKTDGIIQTYEEGLEAGLTGSRARPGEIKYVDLNGDGVVDANDRTVIGDPNPTFIYSFSTRLRYKKLDFSVLFTGVKGNQVFNNTKFEGAAYLQRWTPDNPTNEYPSMNSSRAYEASDYWIEDGSYLRVQNINLGYTFNSENIKWLDRLRVYTSIDNPIVFSDFQYGYDPEVGGDGIHWGNYPMPTTYSLGLNVSFK</sequence>
<dbReference type="Gene3D" id="2.40.170.20">
    <property type="entry name" value="TonB-dependent receptor, beta-barrel domain"/>
    <property type="match status" value="1"/>
</dbReference>
<dbReference type="GO" id="GO:0009279">
    <property type="term" value="C:cell outer membrane"/>
    <property type="evidence" value="ECO:0007669"/>
    <property type="project" value="UniProtKB-SubCell"/>
</dbReference>
<keyword evidence="2 7" id="KW-0813">Transport</keyword>
<accession>A0A7X9XCI9</accession>
<dbReference type="InterPro" id="IPR008969">
    <property type="entry name" value="CarboxyPept-like_regulatory"/>
</dbReference>
<dbReference type="Pfam" id="PF07715">
    <property type="entry name" value="Plug"/>
    <property type="match status" value="1"/>
</dbReference>
<dbReference type="SUPFAM" id="SSF49464">
    <property type="entry name" value="Carboxypeptidase regulatory domain-like"/>
    <property type="match status" value="1"/>
</dbReference>
<dbReference type="InterPro" id="IPR036942">
    <property type="entry name" value="Beta-barrel_TonB_sf"/>
</dbReference>
<dbReference type="EMBL" id="JABANE010000109">
    <property type="protein sequence ID" value="NME71684.1"/>
    <property type="molecule type" value="Genomic_DNA"/>
</dbReference>
<evidence type="ECO:0000313" key="10">
    <source>
        <dbReference type="Proteomes" id="UP000576082"/>
    </source>
</evidence>
<keyword evidence="5 7" id="KW-0472">Membrane</keyword>
<evidence type="ECO:0000256" key="4">
    <source>
        <dbReference type="ARBA" id="ARBA00022692"/>
    </source>
</evidence>
<evidence type="ECO:0000256" key="7">
    <source>
        <dbReference type="PROSITE-ProRule" id="PRU01360"/>
    </source>
</evidence>
<keyword evidence="9" id="KW-0675">Receptor</keyword>
<dbReference type="FunFam" id="2.170.130.10:FF:000008">
    <property type="entry name" value="SusC/RagA family TonB-linked outer membrane protein"/>
    <property type="match status" value="1"/>
</dbReference>
<protein>
    <submittedName>
        <fullName evidence="9">TonB-dependent receptor</fullName>
    </submittedName>
</protein>
<name>A0A7X9XCI9_9BACT</name>
<dbReference type="Gene3D" id="2.170.130.10">
    <property type="entry name" value="TonB-dependent receptor, plug domain"/>
    <property type="match status" value="1"/>
</dbReference>
<keyword evidence="6 7" id="KW-0998">Cell outer membrane</keyword>